<comment type="caution">
    <text evidence="2">The sequence shown here is derived from an EMBL/GenBank/DDBJ whole genome shotgun (WGS) entry which is preliminary data.</text>
</comment>
<dbReference type="AlphaFoldDB" id="A0A815AF43"/>
<protein>
    <submittedName>
        <fullName evidence="2">Uncharacterized protein</fullName>
    </submittedName>
</protein>
<dbReference type="GO" id="GO:0003676">
    <property type="term" value="F:nucleic acid binding"/>
    <property type="evidence" value="ECO:0007669"/>
    <property type="project" value="InterPro"/>
</dbReference>
<organism evidence="2 4">
    <name type="scientific">Didymodactylos carnosus</name>
    <dbReference type="NCBI Taxonomy" id="1234261"/>
    <lineage>
        <taxon>Eukaryota</taxon>
        <taxon>Metazoa</taxon>
        <taxon>Spiralia</taxon>
        <taxon>Gnathifera</taxon>
        <taxon>Rotifera</taxon>
        <taxon>Eurotatoria</taxon>
        <taxon>Bdelloidea</taxon>
        <taxon>Philodinida</taxon>
        <taxon>Philodinidae</taxon>
        <taxon>Didymodactylos</taxon>
    </lineage>
</organism>
<dbReference type="InterPro" id="IPR036397">
    <property type="entry name" value="RNaseH_sf"/>
</dbReference>
<dbReference type="OrthoDB" id="10044727at2759"/>
<name>A0A815AF43_9BILA</name>
<proteinExistence type="predicted"/>
<dbReference type="Proteomes" id="UP000663829">
    <property type="component" value="Unassembled WGS sequence"/>
</dbReference>
<evidence type="ECO:0000256" key="1">
    <source>
        <dbReference type="SAM" id="MobiDB-lite"/>
    </source>
</evidence>
<dbReference type="Proteomes" id="UP000681722">
    <property type="component" value="Unassembled WGS sequence"/>
</dbReference>
<accession>A0A815AF43</accession>
<feature type="region of interest" description="Disordered" evidence="1">
    <location>
        <begin position="18"/>
        <end position="43"/>
    </location>
</feature>
<sequence>MPKRSKRRSQSRAVLYKRLSAENAKHKNDDDHSTSEEEENTIISSDEELQSVNFTDKTIVNDIADLFELCRSNCSSKNLSVLLYMTMRHWGVSWRDCDNFLKEIGAFASETAHKWSRIFVSTDLDEFCGENRGGKHSSDLYDYFTELETQGKIFTIEQCSKKAANFPAYHLAEFLDAKVYEITGTIKNDNAQLVRSVASCRLDLRKWGARFERNSQRPYFEGHERPDVIEHRQRFIKYFLDRKDYYYTISEVHDESTFRSGDVATNRWFFGNEAPFHSKGRGRSIMISDYLVQHPSGPFFTLNEKEYEKAIQRYPQLQTASDVNYNDRSATASIHVGQDSYFDNETVLEQFERLFQLIEFKEDFKNHKIEIVVDNARTHTAKSHSLQDFGKRIGTRCPVDKIEYVDLQGKRQTLNCYFQNGRHQGLSKGLYEISKELNVILPSKTTLEDLHKALADHPAFKVPSRLEQLAQKYNIRILFCPNFHSELNAIEGLWCHQKQFIRRNTDQTYNY</sequence>
<feature type="compositionally biased region" description="Basic and acidic residues" evidence="1">
    <location>
        <begin position="19"/>
        <end position="35"/>
    </location>
</feature>
<dbReference type="EMBL" id="CAJOBC010016688">
    <property type="protein sequence ID" value="CAF4029367.1"/>
    <property type="molecule type" value="Genomic_DNA"/>
</dbReference>
<gene>
    <name evidence="2" type="ORF">GPM918_LOCUS26378</name>
    <name evidence="3" type="ORF">SRO942_LOCUS26521</name>
</gene>
<reference evidence="2" key="1">
    <citation type="submission" date="2021-02" db="EMBL/GenBank/DDBJ databases">
        <authorList>
            <person name="Nowell W R."/>
        </authorList>
    </citation>
    <scope>NUCLEOTIDE SEQUENCE</scope>
</reference>
<evidence type="ECO:0000313" key="3">
    <source>
        <dbReference type="EMBL" id="CAF4029367.1"/>
    </source>
</evidence>
<evidence type="ECO:0000313" key="4">
    <source>
        <dbReference type="Proteomes" id="UP000663829"/>
    </source>
</evidence>
<keyword evidence="4" id="KW-1185">Reference proteome</keyword>
<dbReference type="Gene3D" id="3.30.420.10">
    <property type="entry name" value="Ribonuclease H-like superfamily/Ribonuclease H"/>
    <property type="match status" value="1"/>
</dbReference>
<evidence type="ECO:0000313" key="2">
    <source>
        <dbReference type="EMBL" id="CAF1256221.1"/>
    </source>
</evidence>
<dbReference type="EMBL" id="CAJNOQ010010602">
    <property type="protein sequence ID" value="CAF1256221.1"/>
    <property type="molecule type" value="Genomic_DNA"/>
</dbReference>